<dbReference type="GO" id="GO:0019148">
    <property type="term" value="F:D-cysteine desulfhydrase activity"/>
    <property type="evidence" value="ECO:0007669"/>
    <property type="project" value="TreeGrafter"/>
</dbReference>
<evidence type="ECO:0000256" key="1">
    <source>
        <dbReference type="ARBA" id="ARBA00001933"/>
    </source>
</evidence>
<comment type="caution">
    <text evidence="4">The sequence shown here is derived from an EMBL/GenBank/DDBJ whole genome shotgun (WGS) entry which is preliminary data.</text>
</comment>
<gene>
    <name evidence="4" type="ORF">PF004_g22597</name>
</gene>
<protein>
    <submittedName>
        <fullName evidence="4">Uncharacterized protein</fullName>
    </submittedName>
</protein>
<sequence length="96" mass="10586">MMLKSVPFAPPAWASALRRPPAQKLRLGHFPTPIMPFSPPGLPEGVRMFIKRDDFSGMESTSQSAAEPADQSPDRDEDLREPVKLAPLPWVGSPSY</sequence>
<dbReference type="PANTHER" id="PTHR43780">
    <property type="entry name" value="1-AMINOCYCLOPROPANE-1-CARBOXYLATE DEAMINASE-RELATED"/>
    <property type="match status" value="1"/>
</dbReference>
<keyword evidence="2" id="KW-0663">Pyridoxal phosphate</keyword>
<evidence type="ECO:0000256" key="2">
    <source>
        <dbReference type="ARBA" id="ARBA00022898"/>
    </source>
</evidence>
<dbReference type="Proteomes" id="UP000476176">
    <property type="component" value="Unassembled WGS sequence"/>
</dbReference>
<accession>A0A6G0N0K0</accession>
<name>A0A6G0N0K0_9STRA</name>
<reference evidence="4 5" key="1">
    <citation type="submission" date="2018-09" db="EMBL/GenBank/DDBJ databases">
        <title>Genomic investigation of the strawberry pathogen Phytophthora fragariae indicates pathogenicity is determined by transcriptional variation in three key races.</title>
        <authorList>
            <person name="Adams T.M."/>
            <person name="Armitage A.D."/>
            <person name="Sobczyk M.K."/>
            <person name="Bates H.J."/>
            <person name="Dunwell J.M."/>
            <person name="Nellist C.F."/>
            <person name="Harrison R.J."/>
        </authorList>
    </citation>
    <scope>NUCLEOTIDE SEQUENCE [LARGE SCALE GENOMIC DNA]</scope>
    <source>
        <strain evidence="4 5">BC-23</strain>
    </source>
</reference>
<evidence type="ECO:0000313" key="4">
    <source>
        <dbReference type="EMBL" id="KAE9188126.1"/>
    </source>
</evidence>
<proteinExistence type="predicted"/>
<dbReference type="AlphaFoldDB" id="A0A6G0N0K0"/>
<organism evidence="4 5">
    <name type="scientific">Phytophthora fragariae</name>
    <dbReference type="NCBI Taxonomy" id="53985"/>
    <lineage>
        <taxon>Eukaryota</taxon>
        <taxon>Sar</taxon>
        <taxon>Stramenopiles</taxon>
        <taxon>Oomycota</taxon>
        <taxon>Peronosporomycetes</taxon>
        <taxon>Peronosporales</taxon>
        <taxon>Peronosporaceae</taxon>
        <taxon>Phytophthora</taxon>
    </lineage>
</organism>
<evidence type="ECO:0000256" key="3">
    <source>
        <dbReference type="SAM" id="MobiDB-lite"/>
    </source>
</evidence>
<comment type="cofactor">
    <cofactor evidence="1">
        <name>pyridoxal 5'-phosphate</name>
        <dbReference type="ChEBI" id="CHEBI:597326"/>
    </cofactor>
</comment>
<evidence type="ECO:0000313" key="5">
    <source>
        <dbReference type="Proteomes" id="UP000476176"/>
    </source>
</evidence>
<dbReference type="EMBL" id="QXGC01002286">
    <property type="protein sequence ID" value="KAE9188126.1"/>
    <property type="molecule type" value="Genomic_DNA"/>
</dbReference>
<dbReference type="PANTHER" id="PTHR43780:SF2">
    <property type="entry name" value="1-AMINOCYCLOPROPANE-1-CARBOXYLATE DEAMINASE-RELATED"/>
    <property type="match status" value="1"/>
</dbReference>
<feature type="region of interest" description="Disordered" evidence="3">
    <location>
        <begin position="51"/>
        <end position="96"/>
    </location>
</feature>
<dbReference type="InterPro" id="IPR027278">
    <property type="entry name" value="ACCD_DCysDesulf"/>
</dbReference>
<feature type="compositionally biased region" description="Basic and acidic residues" evidence="3">
    <location>
        <begin position="72"/>
        <end position="83"/>
    </location>
</feature>